<evidence type="ECO:0000256" key="7">
    <source>
        <dbReference type="ARBA" id="ARBA00022603"/>
    </source>
</evidence>
<comment type="catalytic activity">
    <reaction evidence="11 12">
        <text>uridine(1498) in 16S rRNA + S-adenosyl-L-methionine = N(3)-methyluridine(1498) in 16S rRNA + S-adenosyl-L-homocysteine + H(+)</text>
        <dbReference type="Rhea" id="RHEA:42920"/>
        <dbReference type="Rhea" id="RHEA-COMP:10283"/>
        <dbReference type="Rhea" id="RHEA-COMP:10284"/>
        <dbReference type="ChEBI" id="CHEBI:15378"/>
        <dbReference type="ChEBI" id="CHEBI:57856"/>
        <dbReference type="ChEBI" id="CHEBI:59789"/>
        <dbReference type="ChEBI" id="CHEBI:65315"/>
        <dbReference type="ChEBI" id="CHEBI:74502"/>
        <dbReference type="EC" id="2.1.1.193"/>
    </reaction>
</comment>
<evidence type="ECO:0000256" key="2">
    <source>
        <dbReference type="ARBA" id="ARBA00005528"/>
    </source>
</evidence>
<dbReference type="NCBIfam" id="TIGR00046">
    <property type="entry name" value="RsmE family RNA methyltransferase"/>
    <property type="match status" value="1"/>
</dbReference>
<dbReference type="GO" id="GO:0070042">
    <property type="term" value="F:rRNA (uridine-N3-)-methyltransferase activity"/>
    <property type="evidence" value="ECO:0007669"/>
    <property type="project" value="TreeGrafter"/>
</dbReference>
<dbReference type="CDD" id="cd18084">
    <property type="entry name" value="RsmE-like"/>
    <property type="match status" value="1"/>
</dbReference>
<evidence type="ECO:0000256" key="11">
    <source>
        <dbReference type="ARBA" id="ARBA00047944"/>
    </source>
</evidence>
<evidence type="ECO:0000256" key="12">
    <source>
        <dbReference type="PIRNR" id="PIRNR015601"/>
    </source>
</evidence>
<dbReference type="PANTHER" id="PTHR30027">
    <property type="entry name" value="RIBOSOMAL RNA SMALL SUBUNIT METHYLTRANSFERASE E"/>
    <property type="match status" value="1"/>
</dbReference>
<protein>
    <recommendedName>
        <fullName evidence="4 12">Ribosomal RNA small subunit methyltransferase E</fullName>
        <ecNumber evidence="3 12">2.1.1.193</ecNumber>
    </recommendedName>
</protein>
<evidence type="ECO:0000313" key="15">
    <source>
        <dbReference type="Proteomes" id="UP000177583"/>
    </source>
</evidence>
<evidence type="ECO:0000256" key="6">
    <source>
        <dbReference type="ARBA" id="ARBA00022552"/>
    </source>
</evidence>
<evidence type="ECO:0000256" key="8">
    <source>
        <dbReference type="ARBA" id="ARBA00022679"/>
    </source>
</evidence>
<dbReference type="InterPro" id="IPR029028">
    <property type="entry name" value="Alpha/beta_knot_MTases"/>
</dbReference>
<evidence type="ECO:0000256" key="3">
    <source>
        <dbReference type="ARBA" id="ARBA00012328"/>
    </source>
</evidence>
<dbReference type="InterPro" id="IPR006700">
    <property type="entry name" value="RsmE"/>
</dbReference>
<dbReference type="GO" id="GO:0070475">
    <property type="term" value="P:rRNA base methylation"/>
    <property type="evidence" value="ECO:0007669"/>
    <property type="project" value="TreeGrafter"/>
</dbReference>
<evidence type="ECO:0000256" key="5">
    <source>
        <dbReference type="ARBA" id="ARBA00022490"/>
    </source>
</evidence>
<evidence type="ECO:0000256" key="10">
    <source>
        <dbReference type="ARBA" id="ARBA00025699"/>
    </source>
</evidence>
<keyword evidence="7 12" id="KW-0489">Methyltransferase</keyword>
<dbReference type="PIRSF" id="PIRSF015601">
    <property type="entry name" value="MTase_slr0722"/>
    <property type="match status" value="1"/>
</dbReference>
<dbReference type="Gene3D" id="3.40.1280.10">
    <property type="match status" value="1"/>
</dbReference>
<proteinExistence type="inferred from homology"/>
<dbReference type="InterPro" id="IPR029026">
    <property type="entry name" value="tRNA_m1G_MTases_N"/>
</dbReference>
<keyword evidence="9 12" id="KW-0949">S-adenosyl-L-methionine</keyword>
<dbReference type="InterPro" id="IPR015947">
    <property type="entry name" value="PUA-like_sf"/>
</dbReference>
<comment type="function">
    <text evidence="10 12">Specifically methylates the N3 position of the uracil ring of uridine 1498 (m3U1498) in 16S rRNA. Acts on the fully assembled 30S ribosomal subunit.</text>
</comment>
<dbReference type="Pfam" id="PF04452">
    <property type="entry name" value="Methyltrans_RNA"/>
    <property type="match status" value="1"/>
</dbReference>
<dbReference type="EC" id="2.1.1.193" evidence="3 12"/>
<dbReference type="GO" id="GO:0005737">
    <property type="term" value="C:cytoplasm"/>
    <property type="evidence" value="ECO:0007669"/>
    <property type="project" value="UniProtKB-SubCell"/>
</dbReference>
<accession>A0A1F6H2V2</accession>
<evidence type="ECO:0000256" key="4">
    <source>
        <dbReference type="ARBA" id="ARBA00013673"/>
    </source>
</evidence>
<evidence type="ECO:0000256" key="1">
    <source>
        <dbReference type="ARBA" id="ARBA00004496"/>
    </source>
</evidence>
<sequence length="237" mass="26475">MGFFLVERPLAQGERFELAGEEALHLLGSRRIRIGEEVEVQDPQGHRFLATVLSKERKSLELLNTKELVPPAEPKFRLWLHQAIVKEKALDWILQKSVELGAAGVFLFETEHSQPLPQGEERTHRLERWHKILWEACKQSGRHRPPVLTLSAVSPLGQAFDQPAFVFDPYRPPTSLKNLTLESQGAHLILGPEAGFEPEELAGFSGHYLGLGPRILRAETAALAALALFGGQFGDLE</sequence>
<dbReference type="SUPFAM" id="SSF88697">
    <property type="entry name" value="PUA domain-like"/>
    <property type="match status" value="1"/>
</dbReference>
<keyword evidence="5 12" id="KW-0963">Cytoplasm</keyword>
<evidence type="ECO:0000313" key="14">
    <source>
        <dbReference type="EMBL" id="OGH04709.1"/>
    </source>
</evidence>
<reference evidence="14 15" key="1">
    <citation type="journal article" date="2016" name="Nat. Commun.">
        <title>Thousands of microbial genomes shed light on interconnected biogeochemical processes in an aquifer system.</title>
        <authorList>
            <person name="Anantharaman K."/>
            <person name="Brown C.T."/>
            <person name="Hug L.A."/>
            <person name="Sharon I."/>
            <person name="Castelle C.J."/>
            <person name="Probst A.J."/>
            <person name="Thomas B.C."/>
            <person name="Singh A."/>
            <person name="Wilkins M.J."/>
            <person name="Karaoz U."/>
            <person name="Brodie E.L."/>
            <person name="Williams K.H."/>
            <person name="Hubbard S.S."/>
            <person name="Banfield J.F."/>
        </authorList>
    </citation>
    <scope>NUCLEOTIDE SEQUENCE [LARGE SCALE GENOMIC DNA]</scope>
</reference>
<dbReference type="EMBL" id="MFNF01000001">
    <property type="protein sequence ID" value="OGH04709.1"/>
    <property type="molecule type" value="Genomic_DNA"/>
</dbReference>
<keyword evidence="6 12" id="KW-0698">rRNA processing</keyword>
<organism evidence="14 15">
    <name type="scientific">Candidatus Lambdaproteobacteria bacterium RIFOXYD2_FULL_56_26</name>
    <dbReference type="NCBI Taxonomy" id="1817773"/>
    <lineage>
        <taxon>Bacteria</taxon>
        <taxon>Pseudomonadati</taxon>
        <taxon>Pseudomonadota</taxon>
        <taxon>Candidatus Lambdaproteobacteria</taxon>
    </lineage>
</organism>
<dbReference type="AlphaFoldDB" id="A0A1F6H2V2"/>
<evidence type="ECO:0000259" key="13">
    <source>
        <dbReference type="Pfam" id="PF04452"/>
    </source>
</evidence>
<keyword evidence="8 12" id="KW-0808">Transferase</keyword>
<comment type="similarity">
    <text evidence="2 12">Belongs to the RNA methyltransferase RsmE family.</text>
</comment>
<dbReference type="InterPro" id="IPR046886">
    <property type="entry name" value="RsmE_MTase_dom"/>
</dbReference>
<name>A0A1F6H2V2_9PROT</name>
<evidence type="ECO:0000256" key="9">
    <source>
        <dbReference type="ARBA" id="ARBA00022691"/>
    </source>
</evidence>
<dbReference type="SUPFAM" id="SSF75217">
    <property type="entry name" value="alpha/beta knot"/>
    <property type="match status" value="1"/>
</dbReference>
<comment type="caution">
    <text evidence="14">The sequence shown here is derived from an EMBL/GenBank/DDBJ whole genome shotgun (WGS) entry which is preliminary data.</text>
</comment>
<feature type="domain" description="Ribosomal RNA small subunit methyltransferase E methyltransferase" evidence="13">
    <location>
        <begin position="74"/>
        <end position="229"/>
    </location>
</feature>
<dbReference type="PANTHER" id="PTHR30027:SF3">
    <property type="entry name" value="16S RRNA (URACIL(1498)-N(3))-METHYLTRANSFERASE"/>
    <property type="match status" value="1"/>
</dbReference>
<comment type="subcellular location">
    <subcellularLocation>
        <location evidence="1 12">Cytoplasm</location>
    </subcellularLocation>
</comment>
<dbReference type="Proteomes" id="UP000177583">
    <property type="component" value="Unassembled WGS sequence"/>
</dbReference>
<gene>
    <name evidence="14" type="ORF">A2557_06890</name>
</gene>